<comment type="caution">
    <text evidence="1">The sequence shown here is derived from an EMBL/GenBank/DDBJ whole genome shotgun (WGS) entry which is preliminary data.</text>
</comment>
<dbReference type="InterPro" id="IPR045442">
    <property type="entry name" value="DUF6505"/>
</dbReference>
<dbReference type="RefSeq" id="WP_160762592.1">
    <property type="nucleotide sequence ID" value="NZ_WUPT01000001.1"/>
</dbReference>
<evidence type="ECO:0000313" key="1">
    <source>
        <dbReference type="EMBL" id="MXQ06666.1"/>
    </source>
</evidence>
<dbReference type="Pfam" id="PF20115">
    <property type="entry name" value="DUF6505"/>
    <property type="match status" value="1"/>
</dbReference>
<name>A0A7C9IQT1_9RHOB</name>
<dbReference type="AlphaFoldDB" id="A0A7C9IQT1"/>
<organism evidence="1 2">
    <name type="scientific">Kangsaoukella pontilimi</name>
    <dbReference type="NCBI Taxonomy" id="2691042"/>
    <lineage>
        <taxon>Bacteria</taxon>
        <taxon>Pseudomonadati</taxon>
        <taxon>Pseudomonadota</taxon>
        <taxon>Alphaproteobacteria</taxon>
        <taxon>Rhodobacterales</taxon>
        <taxon>Paracoccaceae</taxon>
        <taxon>Kangsaoukella</taxon>
    </lineage>
</organism>
<reference evidence="1 2" key="1">
    <citation type="submission" date="2019-12" db="EMBL/GenBank/DDBJ databases">
        <authorList>
            <person name="Lee S.D."/>
        </authorList>
    </citation>
    <scope>NUCLEOTIDE SEQUENCE [LARGE SCALE GENOMIC DNA]</scope>
    <source>
        <strain evidence="1 2">GH1-50</strain>
    </source>
</reference>
<sequence>MNFARVIRLDDTDDNVFERPAEAGEWAIPGSFEFSNWEEADLTGKARQAFAHGWLGLESFGRASVVAVAPITEAEEHALTERLAAYFVEAWGAPHIDAARPVAAEEIRHMAEMCSEQAQNALMVIERELTDAGVKERFRIIPPQGASLEAFAVHGD</sequence>
<evidence type="ECO:0000313" key="2">
    <source>
        <dbReference type="Proteomes" id="UP000480350"/>
    </source>
</evidence>
<accession>A0A7C9IQT1</accession>
<dbReference type="EMBL" id="WUPT01000001">
    <property type="protein sequence ID" value="MXQ06666.1"/>
    <property type="molecule type" value="Genomic_DNA"/>
</dbReference>
<reference evidence="1 2" key="2">
    <citation type="submission" date="2020-03" db="EMBL/GenBank/DDBJ databases">
        <title>Kangsaoukella pontilimi gen. nov., sp. nov., a new member of the family Rhodobacteraceae isolated from a tidal mudflat.</title>
        <authorList>
            <person name="Kim I.S."/>
        </authorList>
    </citation>
    <scope>NUCLEOTIDE SEQUENCE [LARGE SCALE GENOMIC DNA]</scope>
    <source>
        <strain evidence="1 2">GH1-50</strain>
    </source>
</reference>
<gene>
    <name evidence="1" type="ORF">GQ651_02280</name>
</gene>
<proteinExistence type="predicted"/>
<keyword evidence="2" id="KW-1185">Reference proteome</keyword>
<dbReference type="Proteomes" id="UP000480350">
    <property type="component" value="Unassembled WGS sequence"/>
</dbReference>
<protein>
    <submittedName>
        <fullName evidence="1">Uncharacterized protein</fullName>
    </submittedName>
</protein>